<dbReference type="Gene3D" id="1.10.357.10">
    <property type="entry name" value="Tetracycline Repressor, domain 2"/>
    <property type="match status" value="1"/>
</dbReference>
<proteinExistence type="predicted"/>
<dbReference type="PANTHER" id="PTHR43479">
    <property type="entry name" value="ACREF/ENVCD OPERON REPRESSOR-RELATED"/>
    <property type="match status" value="1"/>
</dbReference>
<dbReference type="InterPro" id="IPR050624">
    <property type="entry name" value="HTH-type_Tx_Regulator"/>
</dbReference>
<feature type="DNA-binding region" description="H-T-H motif" evidence="2">
    <location>
        <begin position="42"/>
        <end position="61"/>
    </location>
</feature>
<name>A0ABV8WZK0_9LACT</name>
<dbReference type="PRINTS" id="PR00455">
    <property type="entry name" value="HTHTETR"/>
</dbReference>
<reference evidence="5" key="1">
    <citation type="journal article" date="2019" name="Int. J. Syst. Evol. Microbiol.">
        <title>The Global Catalogue of Microorganisms (GCM) 10K type strain sequencing project: providing services to taxonomists for standard genome sequencing and annotation.</title>
        <authorList>
            <consortium name="The Broad Institute Genomics Platform"/>
            <consortium name="The Broad Institute Genome Sequencing Center for Infectious Disease"/>
            <person name="Wu L."/>
            <person name="Ma J."/>
        </authorList>
    </citation>
    <scope>NUCLEOTIDE SEQUENCE [LARGE SCALE GENOMIC DNA]</scope>
    <source>
        <strain evidence="5">CCUG 59778</strain>
    </source>
</reference>
<accession>A0ABV8WZK0</accession>
<dbReference type="RefSeq" id="WP_378151442.1">
    <property type="nucleotide sequence ID" value="NZ_JBHSEC010000001.1"/>
</dbReference>
<keyword evidence="5" id="KW-1185">Reference proteome</keyword>
<dbReference type="Proteomes" id="UP001595817">
    <property type="component" value="Unassembled WGS sequence"/>
</dbReference>
<evidence type="ECO:0000256" key="1">
    <source>
        <dbReference type="ARBA" id="ARBA00023125"/>
    </source>
</evidence>
<dbReference type="EMBL" id="JBHSEC010000001">
    <property type="protein sequence ID" value="MFC4409073.1"/>
    <property type="molecule type" value="Genomic_DNA"/>
</dbReference>
<dbReference type="SUPFAM" id="SSF46689">
    <property type="entry name" value="Homeodomain-like"/>
    <property type="match status" value="1"/>
</dbReference>
<sequence length="215" mass="24395">MSKNDELIAELMNGSEKMTDRQKNIVVAAVEMFAEKGYSGTSTKEIAQKAGVAEGTIFRHYKTKKDLLLAIVTPTMIKLLAPVIIKDLNKVLNKEFENFEDFIREMVANRAEFLNKNGPTVRVLIQEIPFHPELKEQFIKHIGEEVYARYLQIVKHYQDKGEIIEMEPASVVRFTASVLLGYFAAKHVISPAGWNDELELNNTITMLKAALDPKK</sequence>
<dbReference type="Pfam" id="PF00440">
    <property type="entry name" value="TetR_N"/>
    <property type="match status" value="1"/>
</dbReference>
<dbReference type="InterPro" id="IPR036271">
    <property type="entry name" value="Tet_transcr_reg_TetR-rel_C_sf"/>
</dbReference>
<dbReference type="InterPro" id="IPR009057">
    <property type="entry name" value="Homeodomain-like_sf"/>
</dbReference>
<dbReference type="SUPFAM" id="SSF48498">
    <property type="entry name" value="Tetracyclin repressor-like, C-terminal domain"/>
    <property type="match status" value="1"/>
</dbReference>
<evidence type="ECO:0000313" key="4">
    <source>
        <dbReference type="EMBL" id="MFC4409073.1"/>
    </source>
</evidence>
<evidence type="ECO:0000256" key="2">
    <source>
        <dbReference type="PROSITE-ProRule" id="PRU00335"/>
    </source>
</evidence>
<protein>
    <submittedName>
        <fullName evidence="4">TetR/AcrR family transcriptional regulator</fullName>
    </submittedName>
</protein>
<comment type="caution">
    <text evidence="4">The sequence shown here is derived from an EMBL/GenBank/DDBJ whole genome shotgun (WGS) entry which is preliminary data.</text>
</comment>
<evidence type="ECO:0000313" key="5">
    <source>
        <dbReference type="Proteomes" id="UP001595817"/>
    </source>
</evidence>
<keyword evidence="1 2" id="KW-0238">DNA-binding</keyword>
<gene>
    <name evidence="4" type="ORF">ACFOZY_01345</name>
</gene>
<evidence type="ECO:0000259" key="3">
    <source>
        <dbReference type="PROSITE" id="PS50977"/>
    </source>
</evidence>
<feature type="domain" description="HTH tetR-type" evidence="3">
    <location>
        <begin position="19"/>
        <end position="79"/>
    </location>
</feature>
<dbReference type="InterPro" id="IPR001647">
    <property type="entry name" value="HTH_TetR"/>
</dbReference>
<organism evidence="4 5">
    <name type="scientific">Chungangia koreensis</name>
    <dbReference type="NCBI Taxonomy" id="752657"/>
    <lineage>
        <taxon>Bacteria</taxon>
        <taxon>Bacillati</taxon>
        <taxon>Bacillota</taxon>
        <taxon>Bacilli</taxon>
        <taxon>Lactobacillales</taxon>
        <taxon>Chungangia</taxon>
    </lineage>
</organism>
<dbReference type="PANTHER" id="PTHR43479:SF11">
    <property type="entry name" value="ACREF_ENVCD OPERON REPRESSOR-RELATED"/>
    <property type="match status" value="1"/>
</dbReference>
<dbReference type="PROSITE" id="PS50977">
    <property type="entry name" value="HTH_TETR_2"/>
    <property type="match status" value="1"/>
</dbReference>